<dbReference type="EMBL" id="ABCS01000027">
    <property type="protein sequence ID" value="EDM78718.1"/>
    <property type="molecule type" value="Genomic_DNA"/>
</dbReference>
<dbReference type="Proteomes" id="UP000005801">
    <property type="component" value="Unassembled WGS sequence"/>
</dbReference>
<dbReference type="RefSeq" id="WP_006972093.1">
    <property type="nucleotide sequence ID" value="NZ_ABCS01000027.1"/>
</dbReference>
<gene>
    <name evidence="2" type="ORF">PPSIR1_12073</name>
</gene>
<organism evidence="2 3">
    <name type="scientific">Plesiocystis pacifica SIR-1</name>
    <dbReference type="NCBI Taxonomy" id="391625"/>
    <lineage>
        <taxon>Bacteria</taxon>
        <taxon>Pseudomonadati</taxon>
        <taxon>Myxococcota</taxon>
        <taxon>Polyangia</taxon>
        <taxon>Nannocystales</taxon>
        <taxon>Nannocystaceae</taxon>
        <taxon>Plesiocystis</taxon>
    </lineage>
</organism>
<dbReference type="AlphaFoldDB" id="A6G5U4"/>
<feature type="region of interest" description="Disordered" evidence="1">
    <location>
        <begin position="43"/>
        <end position="154"/>
    </location>
</feature>
<reference evidence="2 3" key="1">
    <citation type="submission" date="2007-06" db="EMBL/GenBank/DDBJ databases">
        <authorList>
            <person name="Shimkets L."/>
            <person name="Ferriera S."/>
            <person name="Johnson J."/>
            <person name="Kravitz S."/>
            <person name="Beeson K."/>
            <person name="Sutton G."/>
            <person name="Rogers Y.-H."/>
            <person name="Friedman R."/>
            <person name="Frazier M."/>
            <person name="Venter J.C."/>
        </authorList>
    </citation>
    <scope>NUCLEOTIDE SEQUENCE [LARGE SCALE GENOMIC DNA]</scope>
    <source>
        <strain evidence="2 3">SIR-1</strain>
    </source>
</reference>
<feature type="compositionally biased region" description="Low complexity" evidence="1">
    <location>
        <begin position="55"/>
        <end position="67"/>
    </location>
</feature>
<protein>
    <submittedName>
        <fullName evidence="2">Uncharacterized protein</fullName>
    </submittedName>
</protein>
<name>A6G5U4_9BACT</name>
<proteinExistence type="predicted"/>
<sequence>MTGLALAFALLFHPPCSESAQDLEAAKAANAAGIAFDEPVDPARANADLVDPFGSASTPPARPPTGRGPHRLLDPFGEGGEGSGSRTPVPHPRPRASPTLVDPFAGTEQSQPVDPATLLDPFDLGAPPERRAVDSAPPRPRPAQTLVLQDPFAG</sequence>
<evidence type="ECO:0000256" key="1">
    <source>
        <dbReference type="SAM" id="MobiDB-lite"/>
    </source>
</evidence>
<evidence type="ECO:0000313" key="3">
    <source>
        <dbReference type="Proteomes" id="UP000005801"/>
    </source>
</evidence>
<accession>A6G5U4</accession>
<comment type="caution">
    <text evidence="2">The sequence shown here is derived from an EMBL/GenBank/DDBJ whole genome shotgun (WGS) entry which is preliminary data.</text>
</comment>
<evidence type="ECO:0000313" key="2">
    <source>
        <dbReference type="EMBL" id="EDM78718.1"/>
    </source>
</evidence>
<keyword evidence="3" id="KW-1185">Reference proteome</keyword>
<dbReference type="STRING" id="391625.PPSIR1_12073"/>